<keyword evidence="2" id="KW-1185">Reference proteome</keyword>
<feature type="non-terminal residue" evidence="1">
    <location>
        <position position="1"/>
    </location>
</feature>
<dbReference type="EMBL" id="JAMCCK010000116">
    <property type="protein sequence ID" value="MCL3999019.1"/>
    <property type="molecule type" value="Genomic_DNA"/>
</dbReference>
<sequence>ARVRGASAGTGTAEARDFLSRAGGSISGLSVSGSKGETVRIRVTGYVDTMIPGLKLKIDQHADAATERITEAR</sequence>
<dbReference type="Proteomes" id="UP001202052">
    <property type="component" value="Unassembled WGS sequence"/>
</dbReference>
<organism evidence="1 2">
    <name type="scientific">Streptomyces lavenduligriseus</name>
    <dbReference type="NCBI Taxonomy" id="67315"/>
    <lineage>
        <taxon>Bacteria</taxon>
        <taxon>Bacillati</taxon>
        <taxon>Actinomycetota</taxon>
        <taxon>Actinomycetes</taxon>
        <taxon>Kitasatosporales</taxon>
        <taxon>Streptomycetaceae</taxon>
        <taxon>Streptomyces</taxon>
    </lineage>
</organism>
<reference evidence="1 2" key="1">
    <citation type="submission" date="2022-05" db="EMBL/GenBank/DDBJ databases">
        <title>Genome Resource of Streptomyces lavenduligriseus GA1-1, a Strain with Broad-Spectrum Antifungal Activity against Phytopathogenic Fungi.</title>
        <authorList>
            <person name="Qi D."/>
        </authorList>
    </citation>
    <scope>NUCLEOTIDE SEQUENCE [LARGE SCALE GENOMIC DNA]</scope>
    <source>
        <strain evidence="1 2">GA1-1</strain>
    </source>
</reference>
<protein>
    <submittedName>
        <fullName evidence="1">Uncharacterized protein</fullName>
    </submittedName>
</protein>
<name>A0ABT0P5K6_9ACTN</name>
<accession>A0ABT0P5K6</accession>
<gene>
    <name evidence="1" type="ORF">M4438_36975</name>
</gene>
<evidence type="ECO:0000313" key="1">
    <source>
        <dbReference type="EMBL" id="MCL3999019.1"/>
    </source>
</evidence>
<evidence type="ECO:0000313" key="2">
    <source>
        <dbReference type="Proteomes" id="UP001202052"/>
    </source>
</evidence>
<proteinExistence type="predicted"/>
<comment type="caution">
    <text evidence="1">The sequence shown here is derived from an EMBL/GenBank/DDBJ whole genome shotgun (WGS) entry which is preliminary data.</text>
</comment>